<dbReference type="eggNOG" id="COG3773">
    <property type="taxonomic scope" value="Bacteria"/>
</dbReference>
<sequence>MLVEREKMSKRMRLAAILVGSLVMAGPVAADAPAPDVTLSTSTAPGGGISARLGELMGVETASLASLSETRLRRLGAPYTGQRGDDARIMYATELDQLRRPRGNRQWQCLTEALYFEARGEPIVGQYAVAEVILNRVDSANYPDTICGVVNQGTGRRFACQFTYTCDGEPEDIADDRAWHRAGHIARIMIDGAPRDLTGGATHYHADWVNPDWARVYPRTAEYGIHIFYRQQY</sequence>
<gene>
    <name evidence="3" type="ORF">roselon_03410</name>
</gene>
<dbReference type="GO" id="GO:0016787">
    <property type="term" value="F:hydrolase activity"/>
    <property type="evidence" value="ECO:0007669"/>
    <property type="project" value="InterPro"/>
</dbReference>
<keyword evidence="4" id="KW-1185">Reference proteome</keyword>
<dbReference type="AlphaFoldDB" id="W8RWF7"/>
<feature type="domain" description="Cell wall hydrolase SleB" evidence="2">
    <location>
        <begin position="120"/>
        <end position="229"/>
    </location>
</feature>
<reference evidence="3 4" key="1">
    <citation type="submission" date="2013-03" db="EMBL/GenBank/DDBJ databases">
        <authorList>
            <person name="Fiebig A."/>
            <person name="Goeker M."/>
            <person name="Klenk H.-P.P."/>
        </authorList>
    </citation>
    <scope>NUCLEOTIDE SEQUENCE [LARGE SCALE GENOMIC DNA]</scope>
    <source>
        <strain evidence="4">DSM 19469</strain>
    </source>
</reference>
<dbReference type="InterPro" id="IPR042047">
    <property type="entry name" value="SleB_dom1"/>
</dbReference>
<evidence type="ECO:0000313" key="3">
    <source>
        <dbReference type="EMBL" id="AHM05668.1"/>
    </source>
</evidence>
<dbReference type="Pfam" id="PF07486">
    <property type="entry name" value="Hydrolase_2"/>
    <property type="match status" value="1"/>
</dbReference>
<protein>
    <recommendedName>
        <fullName evidence="2">Cell wall hydrolase SleB domain-containing protein</fullName>
    </recommendedName>
</protein>
<dbReference type="Gene3D" id="1.10.10.2520">
    <property type="entry name" value="Cell wall hydrolase SleB, domain 1"/>
    <property type="match status" value="1"/>
</dbReference>
<evidence type="ECO:0000313" key="4">
    <source>
        <dbReference type="Proteomes" id="UP000019593"/>
    </source>
</evidence>
<feature type="signal peptide" evidence="1">
    <location>
        <begin position="1"/>
        <end position="30"/>
    </location>
</feature>
<proteinExistence type="predicted"/>
<dbReference type="KEGG" id="red:roselon_03410"/>
<accession>W8RWF7</accession>
<dbReference type="InterPro" id="IPR011105">
    <property type="entry name" value="Cell_wall_hydrolase_SleB"/>
</dbReference>
<dbReference type="EMBL" id="CP004372">
    <property type="protein sequence ID" value="AHM05668.1"/>
    <property type="molecule type" value="Genomic_DNA"/>
</dbReference>
<name>W8RWF7_9RHOB</name>
<dbReference type="HOGENOM" id="CLU_086663_1_0_5"/>
<dbReference type="STRING" id="1294273.roselon_03410"/>
<keyword evidence="1" id="KW-0732">Signal</keyword>
<organism evidence="3 4">
    <name type="scientific">Roseicyclus elongatus DSM 19469</name>
    <dbReference type="NCBI Taxonomy" id="1294273"/>
    <lineage>
        <taxon>Bacteria</taxon>
        <taxon>Pseudomonadati</taxon>
        <taxon>Pseudomonadota</taxon>
        <taxon>Alphaproteobacteria</taxon>
        <taxon>Rhodobacterales</taxon>
        <taxon>Roseobacteraceae</taxon>
        <taxon>Roseicyclus</taxon>
    </lineage>
</organism>
<dbReference type="PATRIC" id="fig|1294273.3.peg.3368"/>
<feature type="chain" id="PRO_5004914087" description="Cell wall hydrolase SleB domain-containing protein" evidence="1">
    <location>
        <begin position="31"/>
        <end position="233"/>
    </location>
</feature>
<dbReference type="Proteomes" id="UP000019593">
    <property type="component" value="Chromosome"/>
</dbReference>
<evidence type="ECO:0000259" key="2">
    <source>
        <dbReference type="Pfam" id="PF07486"/>
    </source>
</evidence>
<evidence type="ECO:0000256" key="1">
    <source>
        <dbReference type="SAM" id="SignalP"/>
    </source>
</evidence>